<dbReference type="Pfam" id="PF01471">
    <property type="entry name" value="PG_binding_1"/>
    <property type="match status" value="1"/>
</dbReference>
<dbReference type="SUPFAM" id="SSF53955">
    <property type="entry name" value="Lysozyme-like"/>
    <property type="match status" value="1"/>
</dbReference>
<dbReference type="InterPro" id="IPR024408">
    <property type="entry name" value="Muramidase"/>
</dbReference>
<reference evidence="3 4" key="1">
    <citation type="submission" date="2023-10" db="EMBL/GenBank/DDBJ databases">
        <authorList>
            <person name="Venkata Ramana C."/>
            <person name="Sasikala C."/>
            <person name="Dhurka M."/>
        </authorList>
    </citation>
    <scope>NUCLEOTIDE SEQUENCE [LARGE SCALE GENOMIC DNA]</scope>
    <source>
        <strain evidence="3 4">KCTC 32151</strain>
    </source>
</reference>
<dbReference type="InterPro" id="IPR023346">
    <property type="entry name" value="Lysozyme-like_dom_sf"/>
</dbReference>
<evidence type="ECO:0000313" key="3">
    <source>
        <dbReference type="EMBL" id="MDV6225424.1"/>
    </source>
</evidence>
<feature type="domain" description="Peptidoglycan binding-like" evidence="1">
    <location>
        <begin position="212"/>
        <end position="267"/>
    </location>
</feature>
<dbReference type="InterPro" id="IPR036366">
    <property type="entry name" value="PGBDSf"/>
</dbReference>
<dbReference type="SUPFAM" id="SSF47090">
    <property type="entry name" value="PGBD-like"/>
    <property type="match status" value="1"/>
</dbReference>
<dbReference type="EMBL" id="JAWLIP010000001">
    <property type="protein sequence ID" value="MDV6225424.1"/>
    <property type="molecule type" value="Genomic_DNA"/>
</dbReference>
<organism evidence="3 4">
    <name type="scientific">Nitratireductor aquimarinus</name>
    <dbReference type="NCBI Taxonomy" id="889300"/>
    <lineage>
        <taxon>Bacteria</taxon>
        <taxon>Pseudomonadati</taxon>
        <taxon>Pseudomonadota</taxon>
        <taxon>Alphaproteobacteria</taxon>
        <taxon>Hyphomicrobiales</taxon>
        <taxon>Phyllobacteriaceae</taxon>
        <taxon>Nitratireductor</taxon>
    </lineage>
</organism>
<keyword evidence="4" id="KW-1185">Reference proteome</keyword>
<evidence type="ECO:0000259" key="1">
    <source>
        <dbReference type="Pfam" id="PF01471"/>
    </source>
</evidence>
<dbReference type="InterPro" id="IPR036365">
    <property type="entry name" value="PGBD-like_sf"/>
</dbReference>
<feature type="domain" description="N-acetylmuramidase" evidence="2">
    <location>
        <begin position="20"/>
        <end position="190"/>
    </location>
</feature>
<gene>
    <name evidence="3" type="ORF">R2G56_03910</name>
</gene>
<dbReference type="RefSeq" id="WP_317560499.1">
    <property type="nucleotide sequence ID" value="NZ_JAWLIP010000001.1"/>
</dbReference>
<dbReference type="Proteomes" id="UP001185659">
    <property type="component" value="Unassembled WGS sequence"/>
</dbReference>
<evidence type="ECO:0000259" key="2">
    <source>
        <dbReference type="Pfam" id="PF11860"/>
    </source>
</evidence>
<name>A0ABU4AGS3_9HYPH</name>
<sequence>MFSDAEIGEIRDAALAAGLEPALLLAVAQVESGGQVSAMVRGRAEPPIRFEGHYFDRRLSGAKQAAARAAGLASPEAGAIANPRSQAARWALLKEAARIDRKAAYESVSWGVGQVMGAHWSWLGFADVEALVAEARDGLAGQMRLMLRYIEKAGLKEALAAHDWARFARGYNGPGYRRNRYDRKLAQAYRLHARKRVEGRPAADGLLKMGARGEAVESLQTMLSALGYPVAADGVFGRRTEEALKRFQAEACIRVDGIAGPVTRAALRRSLPFTGLFARAKAFVLRLWHDLPRAF</sequence>
<proteinExistence type="predicted"/>
<evidence type="ECO:0000313" key="4">
    <source>
        <dbReference type="Proteomes" id="UP001185659"/>
    </source>
</evidence>
<dbReference type="Pfam" id="PF11860">
    <property type="entry name" value="Muramidase"/>
    <property type="match status" value="1"/>
</dbReference>
<dbReference type="Gene3D" id="1.10.101.10">
    <property type="entry name" value="PGBD-like superfamily/PGBD"/>
    <property type="match status" value="1"/>
</dbReference>
<protein>
    <submittedName>
        <fullName evidence="3">N-acetylmuramidase domain-containing protein</fullName>
    </submittedName>
</protein>
<accession>A0ABU4AGS3</accession>
<dbReference type="InterPro" id="IPR002477">
    <property type="entry name" value="Peptidoglycan-bd-like"/>
</dbReference>
<comment type="caution">
    <text evidence="3">The sequence shown here is derived from an EMBL/GenBank/DDBJ whole genome shotgun (WGS) entry which is preliminary data.</text>
</comment>